<comment type="cofactor">
    <cofactor evidence="1 8">
        <name>FMN</name>
        <dbReference type="ChEBI" id="CHEBI:58210"/>
    </cofactor>
</comment>
<keyword evidence="7 8" id="KW-0520">NAD</keyword>
<dbReference type="InterPro" id="IPR052530">
    <property type="entry name" value="NAD(P)H_nitroreductase"/>
</dbReference>
<dbReference type="Pfam" id="PF00881">
    <property type="entry name" value="Nitroreductase"/>
    <property type="match status" value="1"/>
</dbReference>
<evidence type="ECO:0000256" key="8">
    <source>
        <dbReference type="PIRNR" id="PIRNR000232"/>
    </source>
</evidence>
<keyword evidence="11" id="KW-1185">Reference proteome</keyword>
<dbReference type="SUPFAM" id="SSF55469">
    <property type="entry name" value="FMN-dependent nitroreductase-like"/>
    <property type="match status" value="1"/>
</dbReference>
<dbReference type="Gene3D" id="3.40.109.10">
    <property type="entry name" value="NADH Oxidase"/>
    <property type="match status" value="1"/>
</dbReference>
<keyword evidence="5 8" id="KW-0521">NADP</keyword>
<dbReference type="CDD" id="cd02135">
    <property type="entry name" value="YdjA-like"/>
    <property type="match status" value="1"/>
</dbReference>
<keyword evidence="3 8" id="KW-0285">Flavoprotein</keyword>
<evidence type="ECO:0000313" key="10">
    <source>
        <dbReference type="EMBL" id="GAA4342289.1"/>
    </source>
</evidence>
<comment type="similarity">
    <text evidence="2 8">Belongs to the nitroreductase family.</text>
</comment>
<keyword evidence="4 8" id="KW-0288">FMN</keyword>
<gene>
    <name evidence="10" type="ORF">GCM10023184_41580</name>
</gene>
<evidence type="ECO:0000256" key="3">
    <source>
        <dbReference type="ARBA" id="ARBA00022630"/>
    </source>
</evidence>
<accession>A0ABP8HPL6</accession>
<evidence type="ECO:0000259" key="9">
    <source>
        <dbReference type="Pfam" id="PF00881"/>
    </source>
</evidence>
<proteinExistence type="inferred from homology"/>
<dbReference type="InterPro" id="IPR000415">
    <property type="entry name" value="Nitroreductase-like"/>
</dbReference>
<evidence type="ECO:0000256" key="2">
    <source>
        <dbReference type="ARBA" id="ARBA00007118"/>
    </source>
</evidence>
<dbReference type="PANTHER" id="PTHR43821:SF1">
    <property type="entry name" value="NAD(P)H NITROREDUCTASE YDJA-RELATED"/>
    <property type="match status" value="1"/>
</dbReference>
<reference evidence="11" key="1">
    <citation type="journal article" date="2019" name="Int. J. Syst. Evol. Microbiol.">
        <title>The Global Catalogue of Microorganisms (GCM) 10K type strain sequencing project: providing services to taxonomists for standard genome sequencing and annotation.</title>
        <authorList>
            <consortium name="The Broad Institute Genomics Platform"/>
            <consortium name="The Broad Institute Genome Sequencing Center for Infectious Disease"/>
            <person name="Wu L."/>
            <person name="Ma J."/>
        </authorList>
    </citation>
    <scope>NUCLEOTIDE SEQUENCE [LARGE SCALE GENOMIC DNA]</scope>
    <source>
        <strain evidence="11">JCM 17919</strain>
    </source>
</reference>
<evidence type="ECO:0000256" key="4">
    <source>
        <dbReference type="ARBA" id="ARBA00022643"/>
    </source>
</evidence>
<dbReference type="InterPro" id="IPR029479">
    <property type="entry name" value="Nitroreductase"/>
</dbReference>
<dbReference type="RefSeq" id="WP_345257864.1">
    <property type="nucleotide sequence ID" value="NZ_BAABGY010000016.1"/>
</dbReference>
<dbReference type="EC" id="1.-.-.-" evidence="8"/>
<dbReference type="InterPro" id="IPR026021">
    <property type="entry name" value="YdjA-like"/>
</dbReference>
<organism evidence="10 11">
    <name type="scientific">Flaviaesturariibacter amylovorans</name>
    <dbReference type="NCBI Taxonomy" id="1084520"/>
    <lineage>
        <taxon>Bacteria</taxon>
        <taxon>Pseudomonadati</taxon>
        <taxon>Bacteroidota</taxon>
        <taxon>Chitinophagia</taxon>
        <taxon>Chitinophagales</taxon>
        <taxon>Chitinophagaceae</taxon>
        <taxon>Flaviaestuariibacter</taxon>
    </lineage>
</organism>
<dbReference type="PANTHER" id="PTHR43821">
    <property type="entry name" value="NAD(P)H NITROREDUCTASE YDJA-RELATED"/>
    <property type="match status" value="1"/>
</dbReference>
<comment type="caution">
    <text evidence="10">The sequence shown here is derived from an EMBL/GenBank/DDBJ whole genome shotgun (WGS) entry which is preliminary data.</text>
</comment>
<evidence type="ECO:0000256" key="6">
    <source>
        <dbReference type="ARBA" id="ARBA00023002"/>
    </source>
</evidence>
<feature type="domain" description="Nitroreductase" evidence="9">
    <location>
        <begin position="12"/>
        <end position="172"/>
    </location>
</feature>
<evidence type="ECO:0000313" key="11">
    <source>
        <dbReference type="Proteomes" id="UP001501725"/>
    </source>
</evidence>
<keyword evidence="6 8" id="KW-0560">Oxidoreductase</keyword>
<dbReference type="EMBL" id="BAABGY010000016">
    <property type="protein sequence ID" value="GAA4342289.1"/>
    <property type="molecule type" value="Genomic_DNA"/>
</dbReference>
<name>A0ABP8HPL6_9BACT</name>
<dbReference type="PIRSF" id="PIRSF000232">
    <property type="entry name" value="YdjA"/>
    <property type="match status" value="1"/>
</dbReference>
<dbReference type="Proteomes" id="UP001501725">
    <property type="component" value="Unassembled WGS sequence"/>
</dbReference>
<evidence type="ECO:0000256" key="5">
    <source>
        <dbReference type="ARBA" id="ARBA00022857"/>
    </source>
</evidence>
<sequence>MSFPIDDINRLIRERRSVFPKQYDPNTSVDEAVIKQVLENATWAPSHGNLQPWKFVVFTGDGRQKLAEFQSELYKTEAGDNCKPATYEGLRANPLKAAAVIALCLKRDPNKKFPEIEEIAAVSAAVQNMYLTVTAYGLGGYWTTGGVTYKESAKSFFGLGPDDTLMGFFYIGAVAAPSPAKERAPLEEKIEWVR</sequence>
<evidence type="ECO:0000256" key="7">
    <source>
        <dbReference type="ARBA" id="ARBA00023027"/>
    </source>
</evidence>
<protein>
    <recommendedName>
        <fullName evidence="8">Putative NAD(P)H nitroreductase</fullName>
        <ecNumber evidence="8">1.-.-.-</ecNumber>
    </recommendedName>
</protein>
<evidence type="ECO:0000256" key="1">
    <source>
        <dbReference type="ARBA" id="ARBA00001917"/>
    </source>
</evidence>